<gene>
    <name evidence="2" type="ORF">EYF80_013664</name>
</gene>
<accession>A0A4Z2IG76</accession>
<sequence>MAASHRTPLYSFHQIEGTPASRPPCKNQQGTPAFRQQVSRLVLFFVVVSKLGLDRVGGEQHGGLWWTVDLVAQDALLHLQEEQLLGDVLDQLLRHVLWEELGPELELQRVLLLHVLGRHLENNDNVVNTRNQAVLMERMGPGPQSERQRDRATVQTPQ</sequence>
<name>A0A4Z2IG76_9TELE</name>
<keyword evidence="3" id="KW-1185">Reference proteome</keyword>
<feature type="region of interest" description="Disordered" evidence="1">
    <location>
        <begin position="137"/>
        <end position="158"/>
    </location>
</feature>
<dbReference type="AlphaFoldDB" id="A0A4Z2IG76"/>
<organism evidence="2 3">
    <name type="scientific">Liparis tanakae</name>
    <name type="common">Tanaka's snailfish</name>
    <dbReference type="NCBI Taxonomy" id="230148"/>
    <lineage>
        <taxon>Eukaryota</taxon>
        <taxon>Metazoa</taxon>
        <taxon>Chordata</taxon>
        <taxon>Craniata</taxon>
        <taxon>Vertebrata</taxon>
        <taxon>Euteleostomi</taxon>
        <taxon>Actinopterygii</taxon>
        <taxon>Neopterygii</taxon>
        <taxon>Teleostei</taxon>
        <taxon>Neoteleostei</taxon>
        <taxon>Acanthomorphata</taxon>
        <taxon>Eupercaria</taxon>
        <taxon>Perciformes</taxon>
        <taxon>Cottioidei</taxon>
        <taxon>Cottales</taxon>
        <taxon>Liparidae</taxon>
        <taxon>Liparis</taxon>
    </lineage>
</organism>
<evidence type="ECO:0000313" key="3">
    <source>
        <dbReference type="Proteomes" id="UP000314294"/>
    </source>
</evidence>
<proteinExistence type="predicted"/>
<dbReference type="OrthoDB" id="10539401at2759"/>
<evidence type="ECO:0000313" key="2">
    <source>
        <dbReference type="EMBL" id="TNN76133.1"/>
    </source>
</evidence>
<comment type="caution">
    <text evidence="2">The sequence shown here is derived from an EMBL/GenBank/DDBJ whole genome shotgun (WGS) entry which is preliminary data.</text>
</comment>
<evidence type="ECO:0000256" key="1">
    <source>
        <dbReference type="SAM" id="MobiDB-lite"/>
    </source>
</evidence>
<dbReference type="EMBL" id="SRLO01000096">
    <property type="protein sequence ID" value="TNN76133.1"/>
    <property type="molecule type" value="Genomic_DNA"/>
</dbReference>
<dbReference type="Proteomes" id="UP000314294">
    <property type="component" value="Unassembled WGS sequence"/>
</dbReference>
<reference evidence="2 3" key="1">
    <citation type="submission" date="2019-03" db="EMBL/GenBank/DDBJ databases">
        <title>First draft genome of Liparis tanakae, snailfish: a comprehensive survey of snailfish specific genes.</title>
        <authorList>
            <person name="Kim W."/>
            <person name="Song I."/>
            <person name="Jeong J.-H."/>
            <person name="Kim D."/>
            <person name="Kim S."/>
            <person name="Ryu S."/>
            <person name="Song J.Y."/>
            <person name="Lee S.K."/>
        </authorList>
    </citation>
    <scope>NUCLEOTIDE SEQUENCE [LARGE SCALE GENOMIC DNA]</scope>
    <source>
        <tissue evidence="2">Muscle</tissue>
    </source>
</reference>
<protein>
    <submittedName>
        <fullName evidence="2">Uncharacterized protein</fullName>
    </submittedName>
</protein>